<reference evidence="1" key="1">
    <citation type="journal article" date="2014" name="Int. J. Syst. Evol. Microbiol.">
        <title>Complete genome sequence of Corynebacterium casei LMG S-19264T (=DSM 44701T), isolated from a smear-ripened cheese.</title>
        <authorList>
            <consortium name="US DOE Joint Genome Institute (JGI-PGF)"/>
            <person name="Walter F."/>
            <person name="Albersmeier A."/>
            <person name="Kalinowski J."/>
            <person name="Ruckert C."/>
        </authorList>
    </citation>
    <scope>NUCLEOTIDE SEQUENCE</scope>
    <source>
        <strain evidence="1">CGMCC 1.12408</strain>
    </source>
</reference>
<dbReference type="RefSeq" id="WP_188385083.1">
    <property type="nucleotide sequence ID" value="NZ_BMEY01000013.1"/>
</dbReference>
<evidence type="ECO:0000313" key="1">
    <source>
        <dbReference type="EMBL" id="GGA81336.1"/>
    </source>
</evidence>
<comment type="caution">
    <text evidence="1">The sequence shown here is derived from an EMBL/GenBank/DDBJ whole genome shotgun (WGS) entry which is preliminary data.</text>
</comment>
<organism evidence="1 2">
    <name type="scientific">Ornithinibacillus halotolerans</name>
    <dbReference type="NCBI Taxonomy" id="1274357"/>
    <lineage>
        <taxon>Bacteria</taxon>
        <taxon>Bacillati</taxon>
        <taxon>Bacillota</taxon>
        <taxon>Bacilli</taxon>
        <taxon>Bacillales</taxon>
        <taxon>Bacillaceae</taxon>
        <taxon>Ornithinibacillus</taxon>
    </lineage>
</organism>
<dbReference type="AlphaFoldDB" id="A0A916WAI0"/>
<proteinExistence type="predicted"/>
<gene>
    <name evidence="1" type="ORF">GCM10008025_25860</name>
</gene>
<keyword evidence="2" id="KW-1185">Reference proteome</keyword>
<reference evidence="1" key="2">
    <citation type="submission" date="2020-09" db="EMBL/GenBank/DDBJ databases">
        <authorList>
            <person name="Sun Q."/>
            <person name="Zhou Y."/>
        </authorList>
    </citation>
    <scope>NUCLEOTIDE SEQUENCE</scope>
    <source>
        <strain evidence="1">CGMCC 1.12408</strain>
    </source>
</reference>
<accession>A0A916WAI0</accession>
<dbReference type="EMBL" id="BMEY01000013">
    <property type="protein sequence ID" value="GGA81336.1"/>
    <property type="molecule type" value="Genomic_DNA"/>
</dbReference>
<evidence type="ECO:0000313" key="2">
    <source>
        <dbReference type="Proteomes" id="UP000613512"/>
    </source>
</evidence>
<sequence>MKYLSHEKAINHVNNILGEDVSKEFEKQLSVAGEHGDRNFFVGNSKGKEIEVGVEWDKEADQLTYFIHE</sequence>
<dbReference type="Proteomes" id="UP000613512">
    <property type="component" value="Unassembled WGS sequence"/>
</dbReference>
<name>A0A916WAI0_9BACI</name>
<protein>
    <submittedName>
        <fullName evidence="1">Uncharacterized protein</fullName>
    </submittedName>
</protein>